<dbReference type="Proteomes" id="UP000183794">
    <property type="component" value="Unassembled WGS sequence"/>
</dbReference>
<dbReference type="Pfam" id="PF04175">
    <property type="entry name" value="DUF406"/>
    <property type="match status" value="1"/>
</dbReference>
<dbReference type="GeneID" id="61296773"/>
<dbReference type="OrthoDB" id="5588209at2"/>
<dbReference type="Gene3D" id="3.30.70.860">
    <property type="match status" value="1"/>
</dbReference>
<protein>
    <recommendedName>
        <fullName evidence="5">DUF406 family protein</fullName>
    </recommendedName>
</protein>
<dbReference type="EMBL" id="FPLJ01000064">
    <property type="protein sequence ID" value="SGY95199.1"/>
    <property type="molecule type" value="Genomic_DNA"/>
</dbReference>
<keyword evidence="3" id="KW-1185">Reference proteome</keyword>
<dbReference type="InterPro" id="IPR035571">
    <property type="entry name" value="UPF0234-like_C"/>
</dbReference>
<evidence type="ECO:0000313" key="1">
    <source>
        <dbReference type="EMBL" id="SGY95199.1"/>
    </source>
</evidence>
<reference evidence="1 3" key="2">
    <citation type="submission" date="2016-11" db="EMBL/GenBank/DDBJ databases">
        <authorList>
            <person name="Klemetsen T."/>
        </authorList>
    </citation>
    <scope>NUCLEOTIDE SEQUENCE [LARGE SCALE GENOMIC DNA]</scope>
    <source>
        <strain evidence="1">MT 2528</strain>
    </source>
</reference>
<organism evidence="2 4">
    <name type="scientific">Moritella viscosa</name>
    <dbReference type="NCBI Taxonomy" id="80854"/>
    <lineage>
        <taxon>Bacteria</taxon>
        <taxon>Pseudomonadati</taxon>
        <taxon>Pseudomonadota</taxon>
        <taxon>Gammaproteobacteria</taxon>
        <taxon>Alteromonadales</taxon>
        <taxon>Moritellaceae</taxon>
        <taxon>Moritella</taxon>
    </lineage>
</organism>
<dbReference type="RefSeq" id="WP_075472699.1">
    <property type="nucleotide sequence ID" value="NZ_CAWQZC010000033.1"/>
</dbReference>
<dbReference type="EMBL" id="FPLD01000085">
    <property type="protein sequence ID" value="SGZ07067.1"/>
    <property type="molecule type" value="Genomic_DNA"/>
</dbReference>
<sequence>MSNNNNTDVKDCCGAFAEIGSIIQPDDTELSFPITFDSQLAADEKRSELEAYVNEQFDEEVTITFTAQDEFSYLVTLSFTCTAEKMIFEMNLRHLLA</sequence>
<gene>
    <name evidence="1" type="ORF">MT2528_2940</name>
    <name evidence="2" type="ORF">NVI5450_3137</name>
</gene>
<evidence type="ECO:0008006" key="5">
    <source>
        <dbReference type="Google" id="ProtNLM"/>
    </source>
</evidence>
<accession>A0A1L0C1R8</accession>
<dbReference type="Proteomes" id="UP000182660">
    <property type="component" value="Unassembled WGS sequence"/>
</dbReference>
<proteinExistence type="predicted"/>
<dbReference type="AlphaFoldDB" id="A0A1L0C1R8"/>
<reference evidence="2 4" key="1">
    <citation type="submission" date="2016-11" db="EMBL/GenBank/DDBJ databases">
        <authorList>
            <person name="Jaros S."/>
            <person name="Januszkiewicz K."/>
            <person name="Wedrychowicz H."/>
        </authorList>
    </citation>
    <scope>NUCLEOTIDE SEQUENCE [LARGE SCALE GENOMIC DNA]</scope>
    <source>
        <strain evidence="2">NVI 5450</strain>
    </source>
</reference>
<dbReference type="InterPro" id="IPR005272">
    <property type="entry name" value="DUF406"/>
</dbReference>
<evidence type="ECO:0000313" key="4">
    <source>
        <dbReference type="Proteomes" id="UP000183794"/>
    </source>
</evidence>
<name>A0A1L0C1R8_9GAMM</name>
<evidence type="ECO:0000313" key="2">
    <source>
        <dbReference type="EMBL" id="SGZ07067.1"/>
    </source>
</evidence>
<evidence type="ECO:0000313" key="3">
    <source>
        <dbReference type="Proteomes" id="UP000182660"/>
    </source>
</evidence>